<dbReference type="EMBL" id="JACFYJ010000129">
    <property type="protein sequence ID" value="MEI6002733.1"/>
    <property type="molecule type" value="Genomic_DNA"/>
</dbReference>
<dbReference type="RefSeq" id="WP_336602343.1">
    <property type="nucleotide sequence ID" value="NZ_JACFYJ010000129.1"/>
</dbReference>
<keyword evidence="1" id="KW-0812">Transmembrane</keyword>
<reference evidence="2 3" key="1">
    <citation type="journal article" date="2022" name="Arch. Microbiol.">
        <title>Paraburkholderia bengalensis sp. nov. isolated from roots of Oryza sativa, IR64.</title>
        <authorList>
            <person name="Nag P."/>
            <person name="Mondal N."/>
            <person name="Sarkar J."/>
            <person name="Das S."/>
        </authorList>
    </citation>
    <scope>NUCLEOTIDE SEQUENCE [LARGE SCALE GENOMIC DNA]</scope>
    <source>
        <strain evidence="2 3">IR64_4_BI</strain>
    </source>
</reference>
<sequence length="70" mass="8060">MDDLSKEVQREMIEEQGMRSFSRNVNAPKRKKRKMTLTERICYFGAFLCVLVLIGMVAVHFMPDPPAGLK</sequence>
<name>A0ABU8J432_9BURK</name>
<keyword evidence="1" id="KW-0472">Membrane</keyword>
<protein>
    <submittedName>
        <fullName evidence="2">Uncharacterized protein</fullName>
    </submittedName>
</protein>
<evidence type="ECO:0000313" key="2">
    <source>
        <dbReference type="EMBL" id="MEI6002733.1"/>
    </source>
</evidence>
<dbReference type="Proteomes" id="UP001386437">
    <property type="component" value="Unassembled WGS sequence"/>
</dbReference>
<accession>A0ABU8J432</accession>
<evidence type="ECO:0000313" key="3">
    <source>
        <dbReference type="Proteomes" id="UP001386437"/>
    </source>
</evidence>
<comment type="caution">
    <text evidence="2">The sequence shown here is derived from an EMBL/GenBank/DDBJ whole genome shotgun (WGS) entry which is preliminary data.</text>
</comment>
<keyword evidence="3" id="KW-1185">Reference proteome</keyword>
<keyword evidence="1" id="KW-1133">Transmembrane helix</keyword>
<gene>
    <name evidence="2" type="ORF">H3V53_38240</name>
</gene>
<organism evidence="2 3">
    <name type="scientific">Paraburkholderia bengalensis</name>
    <dbReference type="NCBI Taxonomy" id="2747562"/>
    <lineage>
        <taxon>Bacteria</taxon>
        <taxon>Pseudomonadati</taxon>
        <taxon>Pseudomonadota</taxon>
        <taxon>Betaproteobacteria</taxon>
        <taxon>Burkholderiales</taxon>
        <taxon>Burkholderiaceae</taxon>
        <taxon>Paraburkholderia</taxon>
    </lineage>
</organism>
<proteinExistence type="predicted"/>
<feature type="transmembrane region" description="Helical" evidence="1">
    <location>
        <begin position="41"/>
        <end position="62"/>
    </location>
</feature>
<evidence type="ECO:0000256" key="1">
    <source>
        <dbReference type="SAM" id="Phobius"/>
    </source>
</evidence>